<dbReference type="Gene3D" id="3.40.50.300">
    <property type="entry name" value="P-loop containing nucleotide triphosphate hydrolases"/>
    <property type="match status" value="1"/>
</dbReference>
<keyword evidence="2" id="KW-0547">Nucleotide-binding</keyword>
<comment type="function">
    <text evidence="5">Part of the ABC transporter complex HmuTUV involved in hemin import. Responsible for energy coupling to the transport system.</text>
</comment>
<dbReference type="EMBL" id="JACIIX010000022">
    <property type="protein sequence ID" value="MBB6212361.1"/>
    <property type="molecule type" value="Genomic_DNA"/>
</dbReference>
<dbReference type="PANTHER" id="PTHR42794">
    <property type="entry name" value="HEMIN IMPORT ATP-BINDING PROTEIN HMUV"/>
    <property type="match status" value="1"/>
</dbReference>
<accession>A0A7W9ZIY4</accession>
<dbReference type="PANTHER" id="PTHR42794:SF1">
    <property type="entry name" value="HEMIN IMPORT ATP-BINDING PROTEIN HMUV"/>
    <property type="match status" value="1"/>
</dbReference>
<protein>
    <submittedName>
        <fullName evidence="7">Iron complex transport system ATP-binding protein</fullName>
    </submittedName>
</protein>
<dbReference type="InterPro" id="IPR027417">
    <property type="entry name" value="P-loop_NTPase"/>
</dbReference>
<evidence type="ECO:0000256" key="2">
    <source>
        <dbReference type="ARBA" id="ARBA00022741"/>
    </source>
</evidence>
<feature type="domain" description="ABC transporter" evidence="6">
    <location>
        <begin position="5"/>
        <end position="235"/>
    </location>
</feature>
<dbReference type="InterPro" id="IPR003593">
    <property type="entry name" value="AAA+_ATPase"/>
</dbReference>
<reference evidence="7 8" key="1">
    <citation type="submission" date="2020-08" db="EMBL/GenBank/DDBJ databases">
        <title>Genomic Encyclopedia of Type Strains, Phase IV (KMG-IV): sequencing the most valuable type-strain genomes for metagenomic binning, comparative biology and taxonomic classification.</title>
        <authorList>
            <person name="Goeker M."/>
        </authorList>
    </citation>
    <scope>NUCLEOTIDE SEQUENCE [LARGE SCALE GENOMIC DNA]</scope>
    <source>
        <strain evidence="7 8">DSM 11590</strain>
    </source>
</reference>
<evidence type="ECO:0000256" key="1">
    <source>
        <dbReference type="ARBA" id="ARBA00022448"/>
    </source>
</evidence>
<dbReference type="SUPFAM" id="SSF52540">
    <property type="entry name" value="P-loop containing nucleoside triphosphate hydrolases"/>
    <property type="match status" value="1"/>
</dbReference>
<keyword evidence="1" id="KW-0813">Transport</keyword>
<gene>
    <name evidence="7" type="ORF">FHS48_003812</name>
</gene>
<dbReference type="Pfam" id="PF00005">
    <property type="entry name" value="ABC_tran"/>
    <property type="match status" value="1"/>
</dbReference>
<dbReference type="PROSITE" id="PS50893">
    <property type="entry name" value="ABC_TRANSPORTER_2"/>
    <property type="match status" value="1"/>
</dbReference>
<evidence type="ECO:0000256" key="3">
    <source>
        <dbReference type="ARBA" id="ARBA00022840"/>
    </source>
</evidence>
<name>A0A7W9ZIY4_NOVIT</name>
<evidence type="ECO:0000313" key="8">
    <source>
        <dbReference type="Proteomes" id="UP000544872"/>
    </source>
</evidence>
<sequence>MTAALHLCALSVHRQGRTVLHPLSALCPAGAVTGILGPNGAGKSTLLKAVAGLLPITGRVTLGGIDLARLSPRDRARRIGYLPQDHRLHWPVAVREVVRLGQLAHPDGRINAAGIEQAMADTDITALADRPATALSGGERARVHLARVLAGTPAVILADEPVAALDPAHQITVMELLRRQAVHAGRCVVLVLHDLTLAARFCDQVVLLQDGRMTAADSPRQVMTPDRLEALYGTRFLTGTLNGQPVILPTGTNGYTSPSSSAVSCTVTTEISASAPGPTVTATASPSMRAVLSSVSRVSASPVCTCTDPRRA</sequence>
<evidence type="ECO:0000313" key="7">
    <source>
        <dbReference type="EMBL" id="MBB6212361.1"/>
    </source>
</evidence>
<evidence type="ECO:0000256" key="5">
    <source>
        <dbReference type="ARBA" id="ARBA00037066"/>
    </source>
</evidence>
<dbReference type="CDD" id="cd03214">
    <property type="entry name" value="ABC_Iron-Siderophores_B12_Hemin"/>
    <property type="match status" value="1"/>
</dbReference>
<keyword evidence="4" id="KW-1278">Translocase</keyword>
<proteinExistence type="predicted"/>
<organism evidence="7 8">
    <name type="scientific">Novispirillum itersonii</name>
    <name type="common">Aquaspirillum itersonii</name>
    <dbReference type="NCBI Taxonomy" id="189"/>
    <lineage>
        <taxon>Bacteria</taxon>
        <taxon>Pseudomonadati</taxon>
        <taxon>Pseudomonadota</taxon>
        <taxon>Alphaproteobacteria</taxon>
        <taxon>Rhodospirillales</taxon>
        <taxon>Novispirillaceae</taxon>
        <taxon>Novispirillum</taxon>
    </lineage>
</organism>
<dbReference type="GO" id="GO:0005524">
    <property type="term" value="F:ATP binding"/>
    <property type="evidence" value="ECO:0007669"/>
    <property type="project" value="UniProtKB-KW"/>
</dbReference>
<evidence type="ECO:0000256" key="4">
    <source>
        <dbReference type="ARBA" id="ARBA00022967"/>
    </source>
</evidence>
<keyword evidence="8" id="KW-1185">Reference proteome</keyword>
<dbReference type="SMART" id="SM00382">
    <property type="entry name" value="AAA"/>
    <property type="match status" value="1"/>
</dbReference>
<dbReference type="AlphaFoldDB" id="A0A7W9ZIY4"/>
<evidence type="ECO:0000259" key="6">
    <source>
        <dbReference type="PROSITE" id="PS50893"/>
    </source>
</evidence>
<comment type="caution">
    <text evidence="7">The sequence shown here is derived from an EMBL/GenBank/DDBJ whole genome shotgun (WGS) entry which is preliminary data.</text>
</comment>
<dbReference type="Proteomes" id="UP000544872">
    <property type="component" value="Unassembled WGS sequence"/>
</dbReference>
<dbReference type="GO" id="GO:0016887">
    <property type="term" value="F:ATP hydrolysis activity"/>
    <property type="evidence" value="ECO:0007669"/>
    <property type="project" value="InterPro"/>
</dbReference>
<dbReference type="InterPro" id="IPR003439">
    <property type="entry name" value="ABC_transporter-like_ATP-bd"/>
</dbReference>
<keyword evidence="3 7" id="KW-0067">ATP-binding</keyword>